<keyword evidence="2" id="KW-1185">Reference proteome</keyword>
<proteinExistence type="predicted"/>
<dbReference type="Proteomes" id="UP000299102">
    <property type="component" value="Unassembled WGS sequence"/>
</dbReference>
<accession>A0A4C1W1G0</accession>
<gene>
    <name evidence="1" type="ORF">EVAR_41751_1</name>
</gene>
<name>A0A4C1W1G0_EUMVA</name>
<dbReference type="AlphaFoldDB" id="A0A4C1W1G0"/>
<comment type="caution">
    <text evidence="1">The sequence shown here is derived from an EMBL/GenBank/DDBJ whole genome shotgun (WGS) entry which is preliminary data.</text>
</comment>
<evidence type="ECO:0000313" key="2">
    <source>
        <dbReference type="Proteomes" id="UP000299102"/>
    </source>
</evidence>
<protein>
    <submittedName>
        <fullName evidence="1">Uncharacterized protein</fullName>
    </submittedName>
</protein>
<dbReference type="EMBL" id="BGZK01000444">
    <property type="protein sequence ID" value="GBP43895.1"/>
    <property type="molecule type" value="Genomic_DNA"/>
</dbReference>
<evidence type="ECO:0000313" key="1">
    <source>
        <dbReference type="EMBL" id="GBP43895.1"/>
    </source>
</evidence>
<sequence length="129" mass="14620">MRLRIFADRPLKQYRYLFRRSCGATQVAVTRECVKAAPATVKIPLLKIRSLEKSIKIKRSTTRSGDPRAAGSEHLIYYWAKLKGFAPALGKSFRRRRGGSTTRARKASRVRPARALITADFREASITKL</sequence>
<reference evidence="1 2" key="1">
    <citation type="journal article" date="2019" name="Commun. Biol.">
        <title>The bagworm genome reveals a unique fibroin gene that provides high tensile strength.</title>
        <authorList>
            <person name="Kono N."/>
            <person name="Nakamura H."/>
            <person name="Ohtoshi R."/>
            <person name="Tomita M."/>
            <person name="Numata K."/>
            <person name="Arakawa K."/>
        </authorList>
    </citation>
    <scope>NUCLEOTIDE SEQUENCE [LARGE SCALE GENOMIC DNA]</scope>
</reference>
<organism evidence="1 2">
    <name type="scientific">Eumeta variegata</name>
    <name type="common">Bagworm moth</name>
    <name type="synonym">Eumeta japonica</name>
    <dbReference type="NCBI Taxonomy" id="151549"/>
    <lineage>
        <taxon>Eukaryota</taxon>
        <taxon>Metazoa</taxon>
        <taxon>Ecdysozoa</taxon>
        <taxon>Arthropoda</taxon>
        <taxon>Hexapoda</taxon>
        <taxon>Insecta</taxon>
        <taxon>Pterygota</taxon>
        <taxon>Neoptera</taxon>
        <taxon>Endopterygota</taxon>
        <taxon>Lepidoptera</taxon>
        <taxon>Glossata</taxon>
        <taxon>Ditrysia</taxon>
        <taxon>Tineoidea</taxon>
        <taxon>Psychidae</taxon>
        <taxon>Oiketicinae</taxon>
        <taxon>Eumeta</taxon>
    </lineage>
</organism>